<accession>I4AE66</accession>
<evidence type="ECO:0000313" key="1">
    <source>
        <dbReference type="EMBL" id="AFM02251.1"/>
    </source>
</evidence>
<keyword evidence="2" id="KW-1185">Reference proteome</keyword>
<dbReference type="AlphaFoldDB" id="I4AE66"/>
<sequence>MDIQDKINFVHNLEKLYKNLNDLTLEDYKDLIDLPEIKEILESEEMKLLIVEKSKTKSKKKHMPFEEFRFDYIMNRLRNTVLNRSCEKDSASDIDWLLKILLVSPELFPTVKELDNFLINMTGKRHNTRSTGRDRIVDWYFKAIAEMDIEEQNKVFYKIAKYIFINIPSNYKEWHKVLSKEGKKI</sequence>
<dbReference type="KEGG" id="ddh:Desde_3988"/>
<dbReference type="RefSeq" id="WP_014795722.1">
    <property type="nucleotide sequence ID" value="NC_018017.1"/>
</dbReference>
<reference evidence="2" key="1">
    <citation type="submission" date="2012-06" db="EMBL/GenBank/DDBJ databases">
        <title>Complete sequence of Desulfitobacterium dehalogenans ATCC 51507.</title>
        <authorList>
            <person name="Lucas S."/>
            <person name="Han J."/>
            <person name="Lapidus A."/>
            <person name="Cheng J.-F."/>
            <person name="Goodwin L."/>
            <person name="Pitluck S."/>
            <person name="Peters L."/>
            <person name="Ovchinnikova G."/>
            <person name="Teshima H."/>
            <person name="Detter J.C."/>
            <person name="Han C."/>
            <person name="Tapia R."/>
            <person name="Land M."/>
            <person name="Hauser L."/>
            <person name="Kyrpides N."/>
            <person name="Ivanova N."/>
            <person name="Pagani I."/>
            <person name="Kruse T."/>
            <person name="de Vos W.M."/>
            <person name="Smidt H."/>
            <person name="Woyke T."/>
        </authorList>
    </citation>
    <scope>NUCLEOTIDE SEQUENCE [LARGE SCALE GENOMIC DNA]</scope>
    <source>
        <strain evidence="2">ATCC 51507 / DSM 9161 / JW/IU-DC1</strain>
    </source>
</reference>
<dbReference type="STRING" id="756499.Desde_3988"/>
<protein>
    <submittedName>
        <fullName evidence="1">Uncharacterized protein</fullName>
    </submittedName>
</protein>
<dbReference type="HOGENOM" id="CLU_1459070_0_0_9"/>
<reference evidence="1 2" key="2">
    <citation type="journal article" date="2015" name="J. Bacteriol.">
        <title>Genomic, proteomic, and biochemical analysis of the organohalide respiratory pathway in Desulfitobacterium dehalogenans.</title>
        <authorList>
            <person name="Kruse T."/>
            <person name="van de Pas B.A."/>
            <person name="Atteia A."/>
            <person name="Krab K."/>
            <person name="Hagen W.R."/>
            <person name="Goodwin L."/>
            <person name="Chain P."/>
            <person name="Boeren S."/>
            <person name="Maphosa F."/>
            <person name="Schraa G."/>
            <person name="de Vos W.M."/>
            <person name="van der Oost J."/>
            <person name="Smidt H."/>
            <person name="Stams A.J."/>
        </authorList>
    </citation>
    <scope>NUCLEOTIDE SEQUENCE [LARGE SCALE GENOMIC DNA]</scope>
    <source>
        <strain evidence="2">ATCC 51507 / DSM 9161 / JW/IU-DC1</strain>
    </source>
</reference>
<gene>
    <name evidence="1" type="ordered locus">Desde_3988</name>
</gene>
<organism evidence="1 2">
    <name type="scientific">Desulfitobacterium dehalogenans (strain ATCC 51507 / DSM 9161 / JW/IU-DC1)</name>
    <dbReference type="NCBI Taxonomy" id="756499"/>
    <lineage>
        <taxon>Bacteria</taxon>
        <taxon>Bacillati</taxon>
        <taxon>Bacillota</taxon>
        <taxon>Clostridia</taxon>
        <taxon>Eubacteriales</taxon>
        <taxon>Desulfitobacteriaceae</taxon>
        <taxon>Desulfitobacterium</taxon>
    </lineage>
</organism>
<dbReference type="EMBL" id="CP003348">
    <property type="protein sequence ID" value="AFM02251.1"/>
    <property type="molecule type" value="Genomic_DNA"/>
</dbReference>
<dbReference type="eggNOG" id="ENOG5034C4K">
    <property type="taxonomic scope" value="Bacteria"/>
</dbReference>
<proteinExistence type="predicted"/>
<evidence type="ECO:0000313" key="2">
    <source>
        <dbReference type="Proteomes" id="UP000006053"/>
    </source>
</evidence>
<name>I4AE66_DESDJ</name>
<dbReference type="Proteomes" id="UP000006053">
    <property type="component" value="Chromosome"/>
</dbReference>